<evidence type="ECO:0000256" key="2">
    <source>
        <dbReference type="SAM" id="Phobius"/>
    </source>
</evidence>
<name>A0A4R3L2D5_9FIRM</name>
<accession>A0A4R3L2D5</accession>
<protein>
    <recommendedName>
        <fullName evidence="5">YceG-like family protein</fullName>
    </recommendedName>
</protein>
<dbReference type="Gene3D" id="3.30.1490.480">
    <property type="entry name" value="Endolytic murein transglycosylase"/>
    <property type="match status" value="1"/>
</dbReference>
<evidence type="ECO:0000256" key="1">
    <source>
        <dbReference type="SAM" id="MobiDB-lite"/>
    </source>
</evidence>
<proteinExistence type="predicted"/>
<keyword evidence="2" id="KW-0812">Transmembrane</keyword>
<sequence length="152" mass="17211">MKNFFESLKDFLYDSIDYVMMILVVLVVALILNWKLGGLFTKDNMNIPSSKKQNETTQQESSSAKNSNEHNQKNNDKNLEETSSNEIVKITIPPGSLPLKIGSILENNGLVEDKNVFVQKVIDLNLETKLKYGDFEISKNSSIEEILNILTK</sequence>
<dbReference type="Proteomes" id="UP000294567">
    <property type="component" value="Unassembled WGS sequence"/>
</dbReference>
<dbReference type="EMBL" id="SMAE01000004">
    <property type="protein sequence ID" value="TCS90612.1"/>
    <property type="molecule type" value="Genomic_DNA"/>
</dbReference>
<feature type="transmembrane region" description="Helical" evidence="2">
    <location>
        <begin position="18"/>
        <end position="36"/>
    </location>
</feature>
<keyword evidence="4" id="KW-1185">Reference proteome</keyword>
<gene>
    <name evidence="3" type="ORF">EDD65_104155</name>
</gene>
<reference evidence="3 4" key="1">
    <citation type="submission" date="2019-03" db="EMBL/GenBank/DDBJ databases">
        <title>Genomic Encyclopedia of Type Strains, Phase IV (KMG-IV): sequencing the most valuable type-strain genomes for metagenomic binning, comparative biology and taxonomic classification.</title>
        <authorList>
            <person name="Goeker M."/>
        </authorList>
    </citation>
    <scope>NUCLEOTIDE SEQUENCE [LARGE SCALE GENOMIC DNA]</scope>
    <source>
        <strain evidence="3 4">DSM 26752</strain>
    </source>
</reference>
<evidence type="ECO:0008006" key="5">
    <source>
        <dbReference type="Google" id="ProtNLM"/>
    </source>
</evidence>
<evidence type="ECO:0000313" key="4">
    <source>
        <dbReference type="Proteomes" id="UP000294567"/>
    </source>
</evidence>
<comment type="caution">
    <text evidence="3">The sequence shown here is derived from an EMBL/GenBank/DDBJ whole genome shotgun (WGS) entry which is preliminary data.</text>
</comment>
<dbReference type="RefSeq" id="WP_132026961.1">
    <property type="nucleotide sequence ID" value="NZ_CP068564.1"/>
</dbReference>
<dbReference type="OrthoDB" id="1708369at2"/>
<dbReference type="AlphaFoldDB" id="A0A4R3L2D5"/>
<feature type="region of interest" description="Disordered" evidence="1">
    <location>
        <begin position="47"/>
        <end position="85"/>
    </location>
</feature>
<feature type="compositionally biased region" description="Polar residues" evidence="1">
    <location>
        <begin position="47"/>
        <end position="66"/>
    </location>
</feature>
<evidence type="ECO:0000313" key="3">
    <source>
        <dbReference type="EMBL" id="TCS90612.1"/>
    </source>
</evidence>
<organism evidence="3 4">
    <name type="scientific">Keratinibaculum paraultunense</name>
    <dbReference type="NCBI Taxonomy" id="1278232"/>
    <lineage>
        <taxon>Bacteria</taxon>
        <taxon>Bacillati</taxon>
        <taxon>Bacillota</taxon>
        <taxon>Tissierellia</taxon>
        <taxon>Tissierellales</taxon>
        <taxon>Tepidimicrobiaceae</taxon>
        <taxon>Keratinibaculum</taxon>
    </lineage>
</organism>
<keyword evidence="2" id="KW-1133">Transmembrane helix</keyword>
<keyword evidence="2" id="KW-0472">Membrane</keyword>
<feature type="compositionally biased region" description="Basic and acidic residues" evidence="1">
    <location>
        <begin position="67"/>
        <end position="80"/>
    </location>
</feature>